<feature type="binding site" evidence="10">
    <location>
        <position position="34"/>
    </location>
    <ligand>
        <name>a divalent metal cation</name>
        <dbReference type="ChEBI" id="CHEBI:60240"/>
    </ligand>
</feature>
<dbReference type="InterPro" id="IPR011060">
    <property type="entry name" value="RibuloseP-bd_barrel"/>
</dbReference>
<evidence type="ECO:0000256" key="2">
    <source>
        <dbReference type="ARBA" id="ARBA00001936"/>
    </source>
</evidence>
<comment type="caution">
    <text evidence="12">The sequence shown here is derived from an EMBL/GenBank/DDBJ whole genome shotgun (WGS) entry which is preliminary data.</text>
</comment>
<dbReference type="NCBIfam" id="NF004076">
    <property type="entry name" value="PRK05581.1-4"/>
    <property type="match status" value="1"/>
</dbReference>
<evidence type="ECO:0000256" key="4">
    <source>
        <dbReference type="ARBA" id="ARBA00001947"/>
    </source>
</evidence>
<feature type="binding site" evidence="10">
    <location>
        <begin position="174"/>
        <end position="176"/>
    </location>
    <ligand>
        <name>substrate</name>
    </ligand>
</feature>
<keyword evidence="10 11" id="KW-0119">Carbohydrate metabolism</keyword>
<comment type="function">
    <text evidence="10">Catalyzes the reversible epimerization of D-ribulose 5-phosphate to D-xylulose 5-phosphate.</text>
</comment>
<dbReference type="Pfam" id="PF00834">
    <property type="entry name" value="Ribul_P_3_epim"/>
    <property type="match status" value="1"/>
</dbReference>
<feature type="binding site" evidence="10">
    <location>
        <position position="9"/>
    </location>
    <ligand>
        <name>substrate</name>
    </ligand>
</feature>
<evidence type="ECO:0000256" key="9">
    <source>
        <dbReference type="ARBA" id="ARBA00023235"/>
    </source>
</evidence>
<keyword evidence="13" id="KW-1185">Reference proteome</keyword>
<dbReference type="Gene3D" id="3.20.20.70">
    <property type="entry name" value="Aldolase class I"/>
    <property type="match status" value="1"/>
</dbReference>
<evidence type="ECO:0000256" key="10">
    <source>
        <dbReference type="HAMAP-Rule" id="MF_02227"/>
    </source>
</evidence>
<dbReference type="SUPFAM" id="SSF51366">
    <property type="entry name" value="Ribulose-phoshate binding barrel"/>
    <property type="match status" value="1"/>
</dbReference>
<keyword evidence="9 10" id="KW-0413">Isomerase</keyword>
<dbReference type="InterPro" id="IPR026019">
    <property type="entry name" value="Ribul_P_3_epim"/>
</dbReference>
<protein>
    <recommendedName>
        <fullName evidence="7 10">Ribulose-phosphate 3-epimerase</fullName>
        <ecNumber evidence="7 10">5.1.3.1</ecNumber>
    </recommendedName>
</protein>
<feature type="binding site" evidence="10">
    <location>
        <begin position="196"/>
        <end position="197"/>
    </location>
    <ligand>
        <name>substrate</name>
    </ligand>
</feature>
<comment type="cofactor">
    <cofactor evidence="4">
        <name>Zn(2+)</name>
        <dbReference type="ChEBI" id="CHEBI:29105"/>
    </cofactor>
</comment>
<dbReference type="PANTHER" id="PTHR11749">
    <property type="entry name" value="RIBULOSE-5-PHOSPHATE-3-EPIMERASE"/>
    <property type="match status" value="1"/>
</dbReference>
<dbReference type="InterPro" id="IPR000056">
    <property type="entry name" value="Ribul_P_3_epim-like"/>
</dbReference>
<evidence type="ECO:0000256" key="8">
    <source>
        <dbReference type="ARBA" id="ARBA00022723"/>
    </source>
</evidence>
<dbReference type="CDD" id="cd00429">
    <property type="entry name" value="RPE"/>
    <property type="match status" value="1"/>
</dbReference>
<feature type="binding site" evidence="10">
    <location>
        <position position="174"/>
    </location>
    <ligand>
        <name>a divalent metal cation</name>
        <dbReference type="ChEBI" id="CHEBI:60240"/>
    </ligand>
</feature>
<evidence type="ECO:0000313" key="12">
    <source>
        <dbReference type="EMBL" id="GAA2116949.1"/>
    </source>
</evidence>
<feature type="binding site" evidence="10">
    <location>
        <position position="65"/>
    </location>
    <ligand>
        <name>substrate</name>
    </ligand>
</feature>
<feature type="active site" description="Proton acceptor" evidence="10">
    <location>
        <position position="34"/>
    </location>
</feature>
<comment type="catalytic activity">
    <reaction evidence="1 10 11">
        <text>D-ribulose 5-phosphate = D-xylulose 5-phosphate</text>
        <dbReference type="Rhea" id="RHEA:13677"/>
        <dbReference type="ChEBI" id="CHEBI:57737"/>
        <dbReference type="ChEBI" id="CHEBI:58121"/>
        <dbReference type="EC" id="5.1.3.1"/>
    </reaction>
</comment>
<evidence type="ECO:0000256" key="1">
    <source>
        <dbReference type="ARBA" id="ARBA00001782"/>
    </source>
</evidence>
<reference evidence="12 13" key="1">
    <citation type="journal article" date="2019" name="Int. J. Syst. Evol. Microbiol.">
        <title>The Global Catalogue of Microorganisms (GCM) 10K type strain sequencing project: providing services to taxonomists for standard genome sequencing and annotation.</title>
        <authorList>
            <consortium name="The Broad Institute Genomics Platform"/>
            <consortium name="The Broad Institute Genome Sequencing Center for Infectious Disease"/>
            <person name="Wu L."/>
            <person name="Ma J."/>
        </authorList>
    </citation>
    <scope>NUCLEOTIDE SEQUENCE [LARGE SCALE GENOMIC DNA]</scope>
    <source>
        <strain evidence="12 13">JCM 15914</strain>
    </source>
</reference>
<comment type="cofactor">
    <cofactor evidence="10">
        <name>a divalent metal cation</name>
        <dbReference type="ChEBI" id="CHEBI:60240"/>
    </cofactor>
    <text evidence="10">Binds 1 divalent metal cation per subunit.</text>
</comment>
<evidence type="ECO:0000256" key="11">
    <source>
        <dbReference type="PIRNR" id="PIRNR001461"/>
    </source>
</evidence>
<gene>
    <name evidence="10 12" type="primary">rpe</name>
    <name evidence="12" type="ORF">GCM10009824_16090</name>
</gene>
<feature type="binding site" evidence="10">
    <location>
        <begin position="141"/>
        <end position="144"/>
    </location>
    <ligand>
        <name>substrate</name>
    </ligand>
</feature>
<dbReference type="InterPro" id="IPR013785">
    <property type="entry name" value="Aldolase_TIM"/>
</dbReference>
<evidence type="ECO:0000256" key="5">
    <source>
        <dbReference type="ARBA" id="ARBA00001954"/>
    </source>
</evidence>
<dbReference type="PIRSF" id="PIRSF001461">
    <property type="entry name" value="RPE"/>
    <property type="match status" value="1"/>
</dbReference>
<evidence type="ECO:0000256" key="3">
    <source>
        <dbReference type="ARBA" id="ARBA00001941"/>
    </source>
</evidence>
<feature type="active site" description="Proton donor" evidence="10">
    <location>
        <position position="174"/>
    </location>
</feature>
<feature type="binding site" evidence="10">
    <location>
        <position position="65"/>
    </location>
    <ligand>
        <name>a divalent metal cation</name>
        <dbReference type="ChEBI" id="CHEBI:60240"/>
    </ligand>
</feature>
<comment type="cofactor">
    <cofactor evidence="3">
        <name>Co(2+)</name>
        <dbReference type="ChEBI" id="CHEBI:48828"/>
    </cofactor>
</comment>
<sequence>MSRCAIHPSILSADFSHLAEELQRISNADAAHVDVMDNHFVPNLTLGLPVVESLQKVSPVPLDMHLMIEDPDRWAPAYAEAGCASVTFHAEAATAPIKLARELRVAGARAGLAVRPATPIEPYIDLLPELDMLLIMTVEPGFGGQKFLDVTLPKLRRAAQAVKAHGGTVALQVDGGVTEETIVRAAEAGADTFVAGSAVYGKEDPAAAIDALRETARAHQSA</sequence>
<feature type="binding site" evidence="10">
    <location>
        <position position="32"/>
    </location>
    <ligand>
        <name>a divalent metal cation</name>
        <dbReference type="ChEBI" id="CHEBI:60240"/>
    </ligand>
</feature>
<dbReference type="NCBIfam" id="TIGR01163">
    <property type="entry name" value="rpe"/>
    <property type="match status" value="1"/>
</dbReference>
<dbReference type="Proteomes" id="UP001500166">
    <property type="component" value="Unassembled WGS sequence"/>
</dbReference>
<keyword evidence="8 10" id="KW-0479">Metal-binding</keyword>
<dbReference type="EC" id="5.1.3.1" evidence="7 10"/>
<comment type="pathway">
    <text evidence="10">Carbohydrate degradation.</text>
</comment>
<dbReference type="PROSITE" id="PS01086">
    <property type="entry name" value="RIBUL_P_3_EPIMER_2"/>
    <property type="match status" value="1"/>
</dbReference>
<evidence type="ECO:0000256" key="7">
    <source>
        <dbReference type="ARBA" id="ARBA00013188"/>
    </source>
</evidence>
<proteinExistence type="inferred from homology"/>
<comment type="cofactor">
    <cofactor evidence="5">
        <name>Fe(2+)</name>
        <dbReference type="ChEBI" id="CHEBI:29033"/>
    </cofactor>
</comment>
<name>A0ABN2XTG1_9MICC</name>
<dbReference type="EMBL" id="BAAAQA010000015">
    <property type="protein sequence ID" value="GAA2116949.1"/>
    <property type="molecule type" value="Genomic_DNA"/>
</dbReference>
<organism evidence="12 13">
    <name type="scientific">Kocuria atrinae</name>
    <dbReference type="NCBI Taxonomy" id="592377"/>
    <lineage>
        <taxon>Bacteria</taxon>
        <taxon>Bacillati</taxon>
        <taxon>Actinomycetota</taxon>
        <taxon>Actinomycetes</taxon>
        <taxon>Micrococcales</taxon>
        <taxon>Micrococcaceae</taxon>
        <taxon>Kocuria</taxon>
    </lineage>
</organism>
<dbReference type="RefSeq" id="WP_344224480.1">
    <property type="nucleotide sequence ID" value="NZ_BAAAQA010000015.1"/>
</dbReference>
<comment type="cofactor">
    <cofactor evidence="2">
        <name>Mn(2+)</name>
        <dbReference type="ChEBI" id="CHEBI:29035"/>
    </cofactor>
</comment>
<accession>A0ABN2XTG1</accession>
<comment type="similarity">
    <text evidence="6 10 11">Belongs to the ribulose-phosphate 3-epimerase family.</text>
</comment>
<evidence type="ECO:0000313" key="13">
    <source>
        <dbReference type="Proteomes" id="UP001500166"/>
    </source>
</evidence>
<dbReference type="HAMAP" id="MF_02227">
    <property type="entry name" value="RPE"/>
    <property type="match status" value="1"/>
</dbReference>
<evidence type="ECO:0000256" key="6">
    <source>
        <dbReference type="ARBA" id="ARBA00009541"/>
    </source>
</evidence>